<evidence type="ECO:0000256" key="5">
    <source>
        <dbReference type="ARBA" id="ARBA00023136"/>
    </source>
</evidence>
<organism evidence="10 11">
    <name type="scientific">Chengkuizengella marina</name>
    <dbReference type="NCBI Taxonomy" id="2507566"/>
    <lineage>
        <taxon>Bacteria</taxon>
        <taxon>Bacillati</taxon>
        <taxon>Bacillota</taxon>
        <taxon>Bacilli</taxon>
        <taxon>Bacillales</taxon>
        <taxon>Paenibacillaceae</taxon>
        <taxon>Chengkuizengella</taxon>
    </lineage>
</organism>
<dbReference type="GO" id="GO:0032153">
    <property type="term" value="C:cell division site"/>
    <property type="evidence" value="ECO:0007669"/>
    <property type="project" value="UniProtKB-UniRule"/>
</dbReference>
<evidence type="ECO:0000313" key="10">
    <source>
        <dbReference type="EMBL" id="NBI29415.1"/>
    </source>
</evidence>
<dbReference type="GO" id="GO:0005886">
    <property type="term" value="C:plasma membrane"/>
    <property type="evidence" value="ECO:0007669"/>
    <property type="project" value="UniProtKB-SubCell"/>
</dbReference>
<keyword evidence="6 7" id="KW-0131">Cell cycle</keyword>
<evidence type="ECO:0000256" key="7">
    <source>
        <dbReference type="HAMAP-Rule" id="MF_00910"/>
    </source>
</evidence>
<dbReference type="RefSeq" id="WP_160646219.1">
    <property type="nucleotide sequence ID" value="NZ_SIJB01000024.1"/>
</dbReference>
<comment type="similarity">
    <text evidence="7">Belongs to the FtsL family.</text>
</comment>
<sequence>MAFRVQGNLAMKENVNRNVYRKKTQTIVNRKKAISAPEKLLYLVSIIMCVVIAGFVIFKNAQIYETNTKMQQISIEIQQLEKENKNLKLEVRKMEDPKRLIEYAESLNFVLTDEANVLQISPTTNHSETTEDIAYID</sequence>
<dbReference type="EMBL" id="SIJB01000024">
    <property type="protein sequence ID" value="NBI29415.1"/>
    <property type="molecule type" value="Genomic_DNA"/>
</dbReference>
<proteinExistence type="inferred from homology"/>
<keyword evidence="3 7" id="KW-0812">Transmembrane</keyword>
<feature type="coiled-coil region" evidence="9">
    <location>
        <begin position="63"/>
        <end position="97"/>
    </location>
</feature>
<protein>
    <recommendedName>
        <fullName evidence="7 8">Cell division protein FtsL</fullName>
    </recommendedName>
</protein>
<dbReference type="AlphaFoldDB" id="A0A6N9Q3L3"/>
<dbReference type="HAMAP" id="MF_00910">
    <property type="entry name" value="FtsL"/>
    <property type="match status" value="1"/>
</dbReference>
<evidence type="ECO:0000256" key="9">
    <source>
        <dbReference type="SAM" id="Coils"/>
    </source>
</evidence>
<reference evidence="10 11" key="1">
    <citation type="submission" date="2019-01" db="EMBL/GenBank/DDBJ databases">
        <title>Chengkuizengella sp. nov., isolated from deep-sea sediment of East Pacific Ocean.</title>
        <authorList>
            <person name="Yang J."/>
            <person name="Lai Q."/>
            <person name="Shao Z."/>
        </authorList>
    </citation>
    <scope>NUCLEOTIDE SEQUENCE [LARGE SCALE GENOMIC DNA]</scope>
    <source>
        <strain evidence="10 11">YPA3-1-1</strain>
    </source>
</reference>
<evidence type="ECO:0000256" key="8">
    <source>
        <dbReference type="NCBIfam" id="TIGR02209"/>
    </source>
</evidence>
<keyword evidence="5 7" id="KW-0472">Membrane</keyword>
<keyword evidence="2 7" id="KW-0132">Cell division</keyword>
<keyword evidence="4 7" id="KW-1133">Transmembrane helix</keyword>
<accession>A0A6N9Q3L3</accession>
<comment type="subcellular location">
    <subcellularLocation>
        <location evidence="7">Cell membrane</location>
        <topology evidence="7">Single-pass type II membrane protein</topology>
    </subcellularLocation>
    <text evidence="7">Localizes to the division septum where it forms a ring structure.</text>
</comment>
<keyword evidence="1 7" id="KW-1003">Cell membrane</keyword>
<evidence type="ECO:0000256" key="4">
    <source>
        <dbReference type="ARBA" id="ARBA00022989"/>
    </source>
</evidence>
<evidence type="ECO:0000256" key="6">
    <source>
        <dbReference type="ARBA" id="ARBA00023306"/>
    </source>
</evidence>
<dbReference type="GO" id="GO:0043093">
    <property type="term" value="P:FtsZ-dependent cytokinesis"/>
    <property type="evidence" value="ECO:0007669"/>
    <property type="project" value="UniProtKB-UniRule"/>
</dbReference>
<dbReference type="InterPro" id="IPR011922">
    <property type="entry name" value="Cell_div_FtsL"/>
</dbReference>
<keyword evidence="11" id="KW-1185">Reference proteome</keyword>
<comment type="caution">
    <text evidence="10">The sequence shown here is derived from an EMBL/GenBank/DDBJ whole genome shotgun (WGS) entry which is preliminary data.</text>
</comment>
<evidence type="ECO:0000256" key="3">
    <source>
        <dbReference type="ARBA" id="ARBA00022692"/>
    </source>
</evidence>
<evidence type="ECO:0000256" key="1">
    <source>
        <dbReference type="ARBA" id="ARBA00022475"/>
    </source>
</evidence>
<comment type="function">
    <text evidence="7">Essential cell division protein.</text>
</comment>
<evidence type="ECO:0000256" key="2">
    <source>
        <dbReference type="ARBA" id="ARBA00022618"/>
    </source>
</evidence>
<feature type="transmembrane region" description="Helical" evidence="7">
    <location>
        <begin position="40"/>
        <end position="58"/>
    </location>
</feature>
<dbReference type="Proteomes" id="UP000448943">
    <property type="component" value="Unassembled WGS sequence"/>
</dbReference>
<name>A0A6N9Q3L3_9BACL</name>
<dbReference type="NCBIfam" id="TIGR02209">
    <property type="entry name" value="ftsL_broad"/>
    <property type="match status" value="1"/>
</dbReference>
<gene>
    <name evidence="7 10" type="primary">ftsL</name>
    <name evidence="10" type="ORF">ERL59_10625</name>
</gene>
<evidence type="ECO:0000313" key="11">
    <source>
        <dbReference type="Proteomes" id="UP000448943"/>
    </source>
</evidence>
<dbReference type="OrthoDB" id="2988583at2"/>
<keyword evidence="9" id="KW-0175">Coiled coil</keyword>